<dbReference type="Proteomes" id="UP001233999">
    <property type="component" value="Unassembled WGS sequence"/>
</dbReference>
<feature type="region of interest" description="Disordered" evidence="1">
    <location>
        <begin position="1"/>
        <end position="60"/>
    </location>
</feature>
<evidence type="ECO:0000313" key="2">
    <source>
        <dbReference type="EMBL" id="KAJ9595150.1"/>
    </source>
</evidence>
<reference evidence="2" key="2">
    <citation type="submission" date="2023-05" db="EMBL/GenBank/DDBJ databases">
        <authorList>
            <person name="Fouks B."/>
        </authorList>
    </citation>
    <scope>NUCLEOTIDE SEQUENCE</scope>
    <source>
        <strain evidence="2">Stay&amp;Tobe</strain>
        <tissue evidence="2">Testes</tissue>
    </source>
</reference>
<comment type="caution">
    <text evidence="2">The sequence shown here is derived from an EMBL/GenBank/DDBJ whole genome shotgun (WGS) entry which is preliminary data.</text>
</comment>
<proteinExistence type="predicted"/>
<organism evidence="2 3">
    <name type="scientific">Diploptera punctata</name>
    <name type="common">Pacific beetle cockroach</name>
    <dbReference type="NCBI Taxonomy" id="6984"/>
    <lineage>
        <taxon>Eukaryota</taxon>
        <taxon>Metazoa</taxon>
        <taxon>Ecdysozoa</taxon>
        <taxon>Arthropoda</taxon>
        <taxon>Hexapoda</taxon>
        <taxon>Insecta</taxon>
        <taxon>Pterygota</taxon>
        <taxon>Neoptera</taxon>
        <taxon>Polyneoptera</taxon>
        <taxon>Dictyoptera</taxon>
        <taxon>Blattodea</taxon>
        <taxon>Blaberoidea</taxon>
        <taxon>Blaberidae</taxon>
        <taxon>Diplopterinae</taxon>
        <taxon>Diploptera</taxon>
    </lineage>
</organism>
<feature type="non-terminal residue" evidence="2">
    <location>
        <position position="60"/>
    </location>
</feature>
<sequence>DFRDSVRHPQGLSSVSRQPLRMLDAVSGETLGNYKPQDHGQQPGNILQDHHSNSGRESLS</sequence>
<dbReference type="AlphaFoldDB" id="A0AAD8ELJ9"/>
<evidence type="ECO:0000313" key="3">
    <source>
        <dbReference type="Proteomes" id="UP001233999"/>
    </source>
</evidence>
<feature type="compositionally biased region" description="Basic and acidic residues" evidence="1">
    <location>
        <begin position="48"/>
        <end position="60"/>
    </location>
</feature>
<name>A0AAD8ELJ9_DIPPU</name>
<gene>
    <name evidence="2" type="ORF">L9F63_013558</name>
</gene>
<reference evidence="2" key="1">
    <citation type="journal article" date="2023" name="IScience">
        <title>Live-bearing cockroach genome reveals convergent evolutionary mechanisms linked to viviparity in insects and beyond.</title>
        <authorList>
            <person name="Fouks B."/>
            <person name="Harrison M.C."/>
            <person name="Mikhailova A.A."/>
            <person name="Marchal E."/>
            <person name="English S."/>
            <person name="Carruthers M."/>
            <person name="Jennings E.C."/>
            <person name="Chiamaka E.L."/>
            <person name="Frigard R.A."/>
            <person name="Pippel M."/>
            <person name="Attardo G.M."/>
            <person name="Benoit J.B."/>
            <person name="Bornberg-Bauer E."/>
            <person name="Tobe S.S."/>
        </authorList>
    </citation>
    <scope>NUCLEOTIDE SEQUENCE</scope>
    <source>
        <strain evidence="2">Stay&amp;Tobe</strain>
    </source>
</reference>
<protein>
    <submittedName>
        <fullName evidence="2">Uncharacterized protein</fullName>
    </submittedName>
</protein>
<accession>A0AAD8ELJ9</accession>
<evidence type="ECO:0000256" key="1">
    <source>
        <dbReference type="SAM" id="MobiDB-lite"/>
    </source>
</evidence>
<keyword evidence="3" id="KW-1185">Reference proteome</keyword>
<feature type="non-terminal residue" evidence="2">
    <location>
        <position position="1"/>
    </location>
</feature>
<dbReference type="EMBL" id="JASPKZ010002688">
    <property type="protein sequence ID" value="KAJ9595150.1"/>
    <property type="molecule type" value="Genomic_DNA"/>
</dbReference>